<name>A0A1I8FEI4_9PLAT</name>
<evidence type="ECO:0000313" key="3">
    <source>
        <dbReference type="WBParaSite" id="maker-unitig_30829-snap-gene-0.2-mRNA-1"/>
    </source>
</evidence>
<keyword evidence="1" id="KW-0472">Membrane</keyword>
<dbReference type="PROSITE" id="PS00778">
    <property type="entry name" value="HIS_ACID_PHOSPHAT_2"/>
    <property type="match status" value="1"/>
</dbReference>
<dbReference type="InterPro" id="IPR033379">
    <property type="entry name" value="Acid_Pase_AS"/>
</dbReference>
<organism evidence="2 3">
    <name type="scientific">Macrostomum lignano</name>
    <dbReference type="NCBI Taxonomy" id="282301"/>
    <lineage>
        <taxon>Eukaryota</taxon>
        <taxon>Metazoa</taxon>
        <taxon>Spiralia</taxon>
        <taxon>Lophotrochozoa</taxon>
        <taxon>Platyhelminthes</taxon>
        <taxon>Rhabditophora</taxon>
        <taxon>Macrostomorpha</taxon>
        <taxon>Macrostomida</taxon>
        <taxon>Macrostomidae</taxon>
        <taxon>Macrostomum</taxon>
    </lineage>
</organism>
<sequence>PTLGTGARNSNCARWSLRVQLPAIRLADSEPPLESGLLTGGGQGGRPLGNSANYAKSPTPIAVWRSLGLKLPDWILQVYSAHDSTVSAFLSAFGRLQQSPTSIGCLRYARTVQRWRSAAVLSECFLLLLLIVVLSADPPLPMLIPFCQRTLPTKPKFPAQFAATSLVQLQLVFRHGIRNPIRIAPTDPYAASRYNATLEYFTVSYFYNTV</sequence>
<proteinExistence type="predicted"/>
<protein>
    <submittedName>
        <fullName evidence="3">Lysosomal acid phosphatase</fullName>
    </submittedName>
</protein>
<accession>A0A1I8FEI4</accession>
<evidence type="ECO:0000256" key="1">
    <source>
        <dbReference type="SAM" id="Phobius"/>
    </source>
</evidence>
<feature type="transmembrane region" description="Helical" evidence="1">
    <location>
        <begin position="117"/>
        <end position="136"/>
    </location>
</feature>
<keyword evidence="1" id="KW-0812">Transmembrane</keyword>
<keyword evidence="2" id="KW-1185">Reference proteome</keyword>
<dbReference type="WBParaSite" id="maker-unitig_30829-snap-gene-0.2-mRNA-1">
    <property type="protein sequence ID" value="maker-unitig_30829-snap-gene-0.2-mRNA-1"/>
    <property type="gene ID" value="maker-unitig_30829-snap-gene-0.2"/>
</dbReference>
<keyword evidence="1" id="KW-1133">Transmembrane helix</keyword>
<dbReference type="AlphaFoldDB" id="A0A1I8FEI4"/>
<reference evidence="3" key="1">
    <citation type="submission" date="2016-11" db="UniProtKB">
        <authorList>
            <consortium name="WormBaseParasite"/>
        </authorList>
    </citation>
    <scope>IDENTIFICATION</scope>
</reference>
<evidence type="ECO:0000313" key="2">
    <source>
        <dbReference type="Proteomes" id="UP000095280"/>
    </source>
</evidence>
<dbReference type="Proteomes" id="UP000095280">
    <property type="component" value="Unplaced"/>
</dbReference>
<dbReference type="PROSITE" id="PS00616">
    <property type="entry name" value="HIS_ACID_PHOSPHAT_1"/>
    <property type="match status" value="1"/>
</dbReference>